<evidence type="ECO:0000313" key="3">
    <source>
        <dbReference type="Proteomes" id="UP000316304"/>
    </source>
</evidence>
<dbReference type="CDD" id="cd06588">
    <property type="entry name" value="PhnB_like"/>
    <property type="match status" value="1"/>
</dbReference>
<sequence length="157" mass="17742">MQIQQRITPFLSYFDRAEEAATFYVSALPNSKMVRTVKNPEHGSVLTVEFELCGMHFVALNAGQDWKFTDAFSLAVWCDTQDEIDTLWGNLTADGGSETACGWLKDKFGMSWQIVPAPLQQWLASDNPAALQRMLESLWTMKKLDIAELQQAFDGRD</sequence>
<keyword evidence="3" id="KW-1185">Reference proteome</keyword>
<protein>
    <submittedName>
        <fullName evidence="2">3-demethylubiquinone-9 3-methyltransferase</fullName>
    </submittedName>
</protein>
<dbReference type="AlphaFoldDB" id="A0A5C6C726"/>
<accession>A0A5C6C726</accession>
<keyword evidence="2" id="KW-0830">Ubiquinone</keyword>
<gene>
    <name evidence="2" type="ORF">Pla52o_43210</name>
</gene>
<evidence type="ECO:0000259" key="1">
    <source>
        <dbReference type="Pfam" id="PF06983"/>
    </source>
</evidence>
<keyword evidence="2" id="KW-0489">Methyltransferase</keyword>
<name>A0A5C6C726_9BACT</name>
<dbReference type="InterPro" id="IPR009725">
    <property type="entry name" value="3_dmu_93_MTrfase"/>
</dbReference>
<evidence type="ECO:0000313" key="2">
    <source>
        <dbReference type="EMBL" id="TWU20443.1"/>
    </source>
</evidence>
<organism evidence="2 3">
    <name type="scientific">Novipirellula galeiformis</name>
    <dbReference type="NCBI Taxonomy" id="2528004"/>
    <lineage>
        <taxon>Bacteria</taxon>
        <taxon>Pseudomonadati</taxon>
        <taxon>Planctomycetota</taxon>
        <taxon>Planctomycetia</taxon>
        <taxon>Pirellulales</taxon>
        <taxon>Pirellulaceae</taxon>
        <taxon>Novipirellula</taxon>
    </lineage>
</organism>
<dbReference type="PIRSF" id="PIRSF021700">
    <property type="entry name" value="3_dmu_93_MTrfase"/>
    <property type="match status" value="1"/>
</dbReference>
<reference evidence="2 3" key="1">
    <citation type="submission" date="2019-02" db="EMBL/GenBank/DDBJ databases">
        <title>Deep-cultivation of Planctomycetes and their phenomic and genomic characterization uncovers novel biology.</title>
        <authorList>
            <person name="Wiegand S."/>
            <person name="Jogler M."/>
            <person name="Boedeker C."/>
            <person name="Pinto D."/>
            <person name="Vollmers J."/>
            <person name="Rivas-Marin E."/>
            <person name="Kohn T."/>
            <person name="Peeters S.H."/>
            <person name="Heuer A."/>
            <person name="Rast P."/>
            <person name="Oberbeckmann S."/>
            <person name="Bunk B."/>
            <person name="Jeske O."/>
            <person name="Meyerdierks A."/>
            <person name="Storesund J.E."/>
            <person name="Kallscheuer N."/>
            <person name="Luecker S."/>
            <person name="Lage O.M."/>
            <person name="Pohl T."/>
            <person name="Merkel B.J."/>
            <person name="Hornburger P."/>
            <person name="Mueller R.-W."/>
            <person name="Bruemmer F."/>
            <person name="Labrenz M."/>
            <person name="Spormann A.M."/>
            <person name="Op Den Camp H."/>
            <person name="Overmann J."/>
            <person name="Amann R."/>
            <person name="Jetten M.S.M."/>
            <person name="Mascher T."/>
            <person name="Medema M.H."/>
            <person name="Devos D.P."/>
            <person name="Kaster A.-K."/>
            <person name="Ovreas L."/>
            <person name="Rohde M."/>
            <person name="Galperin M.Y."/>
            <person name="Jogler C."/>
        </authorList>
    </citation>
    <scope>NUCLEOTIDE SEQUENCE [LARGE SCALE GENOMIC DNA]</scope>
    <source>
        <strain evidence="2 3">Pla52o</strain>
    </source>
</reference>
<comment type="caution">
    <text evidence="2">The sequence shown here is derived from an EMBL/GenBank/DDBJ whole genome shotgun (WGS) entry which is preliminary data.</text>
</comment>
<dbReference type="Proteomes" id="UP000316304">
    <property type="component" value="Unassembled WGS sequence"/>
</dbReference>
<dbReference type="OrthoDB" id="9806473at2"/>
<dbReference type="PANTHER" id="PTHR33990:SF2">
    <property type="entry name" value="PHNB-LIKE DOMAIN-CONTAINING PROTEIN"/>
    <property type="match status" value="1"/>
</dbReference>
<dbReference type="EMBL" id="SJPT01000008">
    <property type="protein sequence ID" value="TWU20443.1"/>
    <property type="molecule type" value="Genomic_DNA"/>
</dbReference>
<dbReference type="InterPro" id="IPR029068">
    <property type="entry name" value="Glyas_Bleomycin-R_OHBP_Dase"/>
</dbReference>
<dbReference type="Gene3D" id="3.10.180.10">
    <property type="entry name" value="2,3-Dihydroxybiphenyl 1,2-Dioxygenase, domain 1"/>
    <property type="match status" value="1"/>
</dbReference>
<dbReference type="GO" id="GO:0032259">
    <property type="term" value="P:methylation"/>
    <property type="evidence" value="ECO:0007669"/>
    <property type="project" value="UniProtKB-KW"/>
</dbReference>
<dbReference type="Pfam" id="PF06983">
    <property type="entry name" value="3-dmu-9_3-mt"/>
    <property type="match status" value="1"/>
</dbReference>
<keyword evidence="2" id="KW-0808">Transferase</keyword>
<dbReference type="PANTHER" id="PTHR33990">
    <property type="entry name" value="PROTEIN YJDN-RELATED"/>
    <property type="match status" value="1"/>
</dbReference>
<proteinExistence type="predicted"/>
<dbReference type="SUPFAM" id="SSF54593">
    <property type="entry name" value="Glyoxalase/Bleomycin resistance protein/Dihydroxybiphenyl dioxygenase"/>
    <property type="match status" value="1"/>
</dbReference>
<dbReference type="InterPro" id="IPR028973">
    <property type="entry name" value="PhnB-like"/>
</dbReference>
<dbReference type="GO" id="GO:0008168">
    <property type="term" value="F:methyltransferase activity"/>
    <property type="evidence" value="ECO:0007669"/>
    <property type="project" value="UniProtKB-KW"/>
</dbReference>
<dbReference type="RefSeq" id="WP_146596392.1">
    <property type="nucleotide sequence ID" value="NZ_SJPT01000008.1"/>
</dbReference>
<feature type="domain" description="PhnB-like" evidence="1">
    <location>
        <begin position="5"/>
        <end position="115"/>
    </location>
</feature>